<dbReference type="Proteomes" id="UP000677082">
    <property type="component" value="Unassembled WGS sequence"/>
</dbReference>
<dbReference type="PROSITE" id="PS51257">
    <property type="entry name" value="PROKAR_LIPOPROTEIN"/>
    <property type="match status" value="1"/>
</dbReference>
<evidence type="ECO:0000256" key="2">
    <source>
        <dbReference type="SAM" id="SignalP"/>
    </source>
</evidence>
<evidence type="ECO:0000313" key="3">
    <source>
        <dbReference type="EMBL" id="GIM91116.1"/>
    </source>
</evidence>
<proteinExistence type="predicted"/>
<feature type="chain" id="PRO_5037433667" description="Lipoprotein" evidence="2">
    <location>
        <begin position="23"/>
        <end position="162"/>
    </location>
</feature>
<protein>
    <recommendedName>
        <fullName evidence="5">Lipoprotein</fullName>
    </recommendedName>
</protein>
<keyword evidence="4" id="KW-1185">Reference proteome</keyword>
<comment type="caution">
    <text evidence="3">The sequence shown here is derived from an EMBL/GenBank/DDBJ whole genome shotgun (WGS) entry which is preliminary data.</text>
</comment>
<evidence type="ECO:0000313" key="4">
    <source>
        <dbReference type="Proteomes" id="UP000677082"/>
    </source>
</evidence>
<organism evidence="3 4">
    <name type="scientific">Paractinoplanes toevensis</name>
    <dbReference type="NCBI Taxonomy" id="571911"/>
    <lineage>
        <taxon>Bacteria</taxon>
        <taxon>Bacillati</taxon>
        <taxon>Actinomycetota</taxon>
        <taxon>Actinomycetes</taxon>
        <taxon>Micromonosporales</taxon>
        <taxon>Micromonosporaceae</taxon>
        <taxon>Paractinoplanes</taxon>
    </lineage>
</organism>
<dbReference type="InterPro" id="IPR012640">
    <property type="entry name" value="Membr_lipoprot_lipid_attach_CS"/>
</dbReference>
<dbReference type="RefSeq" id="WP_213007019.1">
    <property type="nucleotide sequence ID" value="NZ_BOQN01000039.1"/>
</dbReference>
<dbReference type="Pfam" id="PF08139">
    <property type="entry name" value="LPAM_1"/>
    <property type="match status" value="1"/>
</dbReference>
<dbReference type="AlphaFoldDB" id="A0A919W7Z0"/>
<evidence type="ECO:0008006" key="5">
    <source>
        <dbReference type="Google" id="ProtNLM"/>
    </source>
</evidence>
<accession>A0A919W7Z0</accession>
<keyword evidence="1 2" id="KW-0732">Signal</keyword>
<gene>
    <name evidence="3" type="ORF">Ato02nite_029090</name>
</gene>
<dbReference type="EMBL" id="BOQN01000039">
    <property type="protein sequence ID" value="GIM91116.1"/>
    <property type="molecule type" value="Genomic_DNA"/>
</dbReference>
<feature type="signal peptide" evidence="2">
    <location>
        <begin position="1"/>
        <end position="22"/>
    </location>
</feature>
<sequence length="162" mass="17490">MRKPFLGLLLAVALTGCTPVGAPPQPPAPDLERADLIGAWKDSERGGVLTFTAERFAGDDLGFMFVPFPDDLPAGFDQKRDRAAGLGEWELGPSLADPDGPDDYVRLNFLMIAGREVRASINKLEAQTRGSSVVLVFYVGDPDLNDRIVYSRCPECPAPTPS</sequence>
<reference evidence="3 4" key="1">
    <citation type="submission" date="2021-03" db="EMBL/GenBank/DDBJ databases">
        <title>Whole genome shotgun sequence of Actinoplanes toevensis NBRC 105298.</title>
        <authorList>
            <person name="Komaki H."/>
            <person name="Tamura T."/>
        </authorList>
    </citation>
    <scope>NUCLEOTIDE SEQUENCE [LARGE SCALE GENOMIC DNA]</scope>
    <source>
        <strain evidence="3 4">NBRC 105298</strain>
    </source>
</reference>
<evidence type="ECO:0000256" key="1">
    <source>
        <dbReference type="ARBA" id="ARBA00022729"/>
    </source>
</evidence>
<name>A0A919W7Z0_9ACTN</name>